<sequence length="510" mass="57086">MSTDTQNPPVADEPMVVWSIDRIQKTFLTYHLPDYKTAFLNNVLADFWPSFFVKWFNRWPAGESSHSFVEEQLRGWMSTNSKWLPTAPQKEFLKGLIPDYKSAQENKALNNFWSRLFADWFHHWAPTAIAPQGLVEKKLKAWFNNHGRVMATTRQVLNLNATVKRTRRPSEPQAFCHLYWDRPVEKDGSTLAQVVNRGWVIEWKNNKKYNPKKARPPPSLSYLNSVSTDYYARMPHVHKEILDYLAQKKNKDGASEDKEQEAEEEDVARAREYAEAIGILPASLDRATQQIWEKAGLMTLTIVAGPNPSQGGNLMVITEGKAKGNCDFTQWCPNYTRDIEGKFGEVAPAERAKRALPGTGHLRNYELDPTPTTVPRPSSANPLPPSIPHNGVLRMDEDDPRSDAGSDESPATPTPRRHMPARLSPSRIQPPEILLGIPQAADEEATEVADDDAAGIDAAAADPPLEIPNTPTADDHTRMDVDVSTTTVDEVITSITTATHLSPSSAIKRP</sequence>
<dbReference type="Proteomes" id="UP000807025">
    <property type="component" value="Unassembled WGS sequence"/>
</dbReference>
<proteinExistence type="predicted"/>
<feature type="region of interest" description="Disordered" evidence="1">
    <location>
        <begin position="351"/>
        <end position="426"/>
    </location>
</feature>
<feature type="non-terminal residue" evidence="2">
    <location>
        <position position="510"/>
    </location>
</feature>
<evidence type="ECO:0000256" key="1">
    <source>
        <dbReference type="SAM" id="MobiDB-lite"/>
    </source>
</evidence>
<protein>
    <submittedName>
        <fullName evidence="2">Uncharacterized protein</fullName>
    </submittedName>
</protein>
<dbReference type="AlphaFoldDB" id="A0A9P6D1T1"/>
<comment type="caution">
    <text evidence="2">The sequence shown here is derived from an EMBL/GenBank/DDBJ whole genome shotgun (WGS) entry which is preliminary data.</text>
</comment>
<dbReference type="EMBL" id="MU154682">
    <property type="protein sequence ID" value="KAF9489141.1"/>
    <property type="molecule type" value="Genomic_DNA"/>
</dbReference>
<dbReference type="OrthoDB" id="2683861at2759"/>
<reference evidence="2" key="1">
    <citation type="submission" date="2020-11" db="EMBL/GenBank/DDBJ databases">
        <authorList>
            <consortium name="DOE Joint Genome Institute"/>
            <person name="Ahrendt S."/>
            <person name="Riley R."/>
            <person name="Andreopoulos W."/>
            <person name="Labutti K."/>
            <person name="Pangilinan J."/>
            <person name="Ruiz-Duenas F.J."/>
            <person name="Barrasa J.M."/>
            <person name="Sanchez-Garcia M."/>
            <person name="Camarero S."/>
            <person name="Miyauchi S."/>
            <person name="Serrano A."/>
            <person name="Linde D."/>
            <person name="Babiker R."/>
            <person name="Drula E."/>
            <person name="Ayuso-Fernandez I."/>
            <person name="Pacheco R."/>
            <person name="Padilla G."/>
            <person name="Ferreira P."/>
            <person name="Barriuso J."/>
            <person name="Kellner H."/>
            <person name="Castanera R."/>
            <person name="Alfaro M."/>
            <person name="Ramirez L."/>
            <person name="Pisabarro A.G."/>
            <person name="Kuo A."/>
            <person name="Tritt A."/>
            <person name="Lipzen A."/>
            <person name="He G."/>
            <person name="Yan M."/>
            <person name="Ng V."/>
            <person name="Cullen D."/>
            <person name="Martin F."/>
            <person name="Rosso M.-N."/>
            <person name="Henrissat B."/>
            <person name="Hibbett D."/>
            <person name="Martinez A.T."/>
            <person name="Grigoriev I.V."/>
        </authorList>
    </citation>
    <scope>NUCLEOTIDE SEQUENCE</scope>
    <source>
        <strain evidence="2">ATCC 90797</strain>
    </source>
</reference>
<evidence type="ECO:0000313" key="3">
    <source>
        <dbReference type="Proteomes" id="UP000807025"/>
    </source>
</evidence>
<accession>A0A9P6D1T1</accession>
<gene>
    <name evidence="2" type="ORF">BDN71DRAFT_1531505</name>
</gene>
<evidence type="ECO:0000313" key="2">
    <source>
        <dbReference type="EMBL" id="KAF9489141.1"/>
    </source>
</evidence>
<name>A0A9P6D1T1_PLEER</name>
<feature type="compositionally biased region" description="Polar residues" evidence="1">
    <location>
        <begin position="370"/>
        <end position="381"/>
    </location>
</feature>
<keyword evidence="3" id="KW-1185">Reference proteome</keyword>
<feature type="region of interest" description="Disordered" evidence="1">
    <location>
        <begin position="457"/>
        <end position="480"/>
    </location>
</feature>
<organism evidence="2 3">
    <name type="scientific">Pleurotus eryngii</name>
    <name type="common">Boletus of the steppes</name>
    <dbReference type="NCBI Taxonomy" id="5323"/>
    <lineage>
        <taxon>Eukaryota</taxon>
        <taxon>Fungi</taxon>
        <taxon>Dikarya</taxon>
        <taxon>Basidiomycota</taxon>
        <taxon>Agaricomycotina</taxon>
        <taxon>Agaricomycetes</taxon>
        <taxon>Agaricomycetidae</taxon>
        <taxon>Agaricales</taxon>
        <taxon>Pleurotineae</taxon>
        <taxon>Pleurotaceae</taxon>
        <taxon>Pleurotus</taxon>
    </lineage>
</organism>